<keyword evidence="1" id="KW-0732">Signal</keyword>
<sequence length="236" mass="26460">MKIMDNILFHFISLIKASLQLLEDTEDEVRQLVSCFVCQAQGKAAVYFSWCYPALTRLICEEFSWCSDIVSTLLDKLYRPGQLKKAITCAMSIRSAVLFEPETSSSMSETLTSQMWAYNTLQQMLTVDSSQVLQQLKSKIVYASEDLSSNISTIRDNISAFPVFNISCDPEVLSSLVGMICLNCLHMSIPGALFTSTNQETDSICLQDRIQSLLQIPSLHPFLRKSQTKDLPVALC</sequence>
<dbReference type="EMBL" id="HACG01024281">
    <property type="protein sequence ID" value="CEK71146.1"/>
    <property type="molecule type" value="Transcribed_RNA"/>
</dbReference>
<accession>A0A0B6ZTH6</accession>
<evidence type="ECO:0000313" key="2">
    <source>
        <dbReference type="EMBL" id="CEK71146.1"/>
    </source>
</evidence>
<feature type="chain" id="PRO_5002110905" evidence="1">
    <location>
        <begin position="18"/>
        <end position="236"/>
    </location>
</feature>
<feature type="non-terminal residue" evidence="2">
    <location>
        <position position="236"/>
    </location>
</feature>
<dbReference type="AlphaFoldDB" id="A0A0B6ZTH6"/>
<proteinExistence type="predicted"/>
<evidence type="ECO:0000256" key="1">
    <source>
        <dbReference type="SAM" id="SignalP"/>
    </source>
</evidence>
<feature type="signal peptide" evidence="1">
    <location>
        <begin position="1"/>
        <end position="17"/>
    </location>
</feature>
<reference evidence="2" key="1">
    <citation type="submission" date="2014-12" db="EMBL/GenBank/DDBJ databases">
        <title>Insight into the proteome of Arion vulgaris.</title>
        <authorList>
            <person name="Aradska J."/>
            <person name="Bulat T."/>
            <person name="Smidak R."/>
            <person name="Sarate P."/>
            <person name="Gangsoo J."/>
            <person name="Sialana F."/>
            <person name="Bilban M."/>
            <person name="Lubec G."/>
        </authorList>
    </citation>
    <scope>NUCLEOTIDE SEQUENCE</scope>
    <source>
        <tissue evidence="2">Skin</tissue>
    </source>
</reference>
<protein>
    <submittedName>
        <fullName evidence="2">Uncharacterized protein</fullName>
    </submittedName>
</protein>
<gene>
    <name evidence="2" type="primary">ORF77131</name>
</gene>
<organism evidence="2">
    <name type="scientific">Arion vulgaris</name>
    <dbReference type="NCBI Taxonomy" id="1028688"/>
    <lineage>
        <taxon>Eukaryota</taxon>
        <taxon>Metazoa</taxon>
        <taxon>Spiralia</taxon>
        <taxon>Lophotrochozoa</taxon>
        <taxon>Mollusca</taxon>
        <taxon>Gastropoda</taxon>
        <taxon>Heterobranchia</taxon>
        <taxon>Euthyneura</taxon>
        <taxon>Panpulmonata</taxon>
        <taxon>Eupulmonata</taxon>
        <taxon>Stylommatophora</taxon>
        <taxon>Helicina</taxon>
        <taxon>Arionoidea</taxon>
        <taxon>Arionidae</taxon>
        <taxon>Arion</taxon>
    </lineage>
</organism>
<name>A0A0B6ZTH6_9EUPU</name>